<dbReference type="Gene3D" id="3.40.630.40">
    <property type="entry name" value="Zn-dependent exopeptidases"/>
    <property type="match status" value="1"/>
</dbReference>
<gene>
    <name evidence="1" type="ORF">GOB87_04420</name>
</gene>
<evidence type="ECO:0000313" key="2">
    <source>
        <dbReference type="Proteomes" id="UP000597459"/>
    </source>
</evidence>
<reference evidence="1" key="1">
    <citation type="submission" date="2019-11" db="EMBL/GenBank/DDBJ databases">
        <title>Description of new Acetobacter species.</title>
        <authorList>
            <person name="Cleenwerck I."/>
            <person name="Sombolestani A.S."/>
        </authorList>
    </citation>
    <scope>NUCLEOTIDE SEQUENCE</scope>
    <source>
        <strain evidence="1">LMG 1626</strain>
    </source>
</reference>
<protein>
    <recommendedName>
        <fullName evidence="3">N-formylglutamate amidohydrolase</fullName>
    </recommendedName>
</protein>
<dbReference type="Pfam" id="PF05013">
    <property type="entry name" value="FGase"/>
    <property type="match status" value="1"/>
</dbReference>
<dbReference type="Proteomes" id="UP000597459">
    <property type="component" value="Unassembled WGS sequence"/>
</dbReference>
<evidence type="ECO:0000313" key="1">
    <source>
        <dbReference type="EMBL" id="NHO53205.1"/>
    </source>
</evidence>
<keyword evidence="2" id="KW-1185">Reference proteome</keyword>
<accession>A0A967B5J7</accession>
<dbReference type="AlphaFoldDB" id="A0A967B5J7"/>
<dbReference type="EMBL" id="WOTH01000006">
    <property type="protein sequence ID" value="NHO53205.1"/>
    <property type="molecule type" value="Genomic_DNA"/>
</dbReference>
<name>A0A967B5J7_9PROT</name>
<organism evidence="1 2">
    <name type="scientific">Acetobacter estunensis</name>
    <dbReference type="NCBI Taxonomy" id="104097"/>
    <lineage>
        <taxon>Bacteria</taxon>
        <taxon>Pseudomonadati</taxon>
        <taxon>Pseudomonadota</taxon>
        <taxon>Alphaproteobacteria</taxon>
        <taxon>Acetobacterales</taxon>
        <taxon>Acetobacteraceae</taxon>
        <taxon>Acetobacter</taxon>
    </lineage>
</organism>
<proteinExistence type="predicted"/>
<comment type="caution">
    <text evidence="1">The sequence shown here is derived from an EMBL/GenBank/DDBJ whole genome shotgun (WGS) entry which is preliminary data.</text>
</comment>
<dbReference type="SUPFAM" id="SSF53187">
    <property type="entry name" value="Zn-dependent exopeptidases"/>
    <property type="match status" value="1"/>
</dbReference>
<evidence type="ECO:0008006" key="3">
    <source>
        <dbReference type="Google" id="ProtNLM"/>
    </source>
</evidence>
<dbReference type="InterPro" id="IPR007709">
    <property type="entry name" value="N-FG_amidohydro"/>
</dbReference>
<sequence>MQDVYPVSMSETILSAQGVEPAFSIDVQSVERGGRPAVFVVSPPTDRDLPLIVSSPHSGRDYEAAFLERCRLPLNVLRTSEDFHVDTLVASAPSHGATLLHANFPRVVCDVNRACMDIDPRMISDASKSGCAPTSRGLAGLGSVPGVVSGGQLLYATRLSMKEVTERLQRFWRPYHETLSELIESKRQRHGFCVLLDVHSMPPGVEGSRADCVIGDRYGTSCDREMSRAIAAVLREQKFQVARNHPFAGGYITTHYGRPREGVQAVQLEICRTLYMHPRNGGGFGLNTRIVDSVDRVIAATAQEVRRRLSDV</sequence>